<feature type="compositionally biased region" description="Basic and acidic residues" evidence="1">
    <location>
        <begin position="10"/>
        <end position="21"/>
    </location>
</feature>
<protein>
    <submittedName>
        <fullName evidence="2">WGS project CABT00000000 data, contig 2.4</fullName>
    </submittedName>
</protein>
<feature type="region of interest" description="Disordered" evidence="1">
    <location>
        <begin position="213"/>
        <end position="315"/>
    </location>
</feature>
<feature type="compositionally biased region" description="Polar residues" evidence="1">
    <location>
        <begin position="51"/>
        <end position="60"/>
    </location>
</feature>
<gene>
    <name evidence="2" type="ORF">SMAC_01407</name>
</gene>
<dbReference type="HOGENOM" id="CLU_883294_0_0_1"/>
<dbReference type="InParanoid" id="F7VQR0"/>
<sequence length="315" mass="34493">MYPQALPNPDPDHDPDIDRDSWATFTNANRYNPRGQTQGKQQRPSGLLFLPNSNIASSPTLGPVPDPDPYPYPYPHTTRAVESNPSSYDTTTTSDRLTQAQAQTQIHGSHDSYSSSFYSTPSLYDDNNNTRVRFDYRDLPSPLSPPPLLPRSSSSGAGGLKYSLPPRPRTTLRVVDEETLNRLEGISEEGFLSGSGNGIGSGSGNWTGIGISDRGGSGSRSGNGIGDGGDNREEEDVELDEIPISPLPPAPAWLGRPSDRVIGEPEGYGYTEGPTRVQTEGQQQQEQEWRYGGWGREQEQQHGQEVRETRSTVYL</sequence>
<feature type="compositionally biased region" description="Polar residues" evidence="1">
    <location>
        <begin position="80"/>
        <end position="107"/>
    </location>
</feature>
<dbReference type="eggNOG" id="ENOG502TD8I">
    <property type="taxonomic scope" value="Eukaryota"/>
</dbReference>
<name>F7VQR0_SORMK</name>
<feature type="compositionally biased region" description="Polar residues" evidence="1">
    <location>
        <begin position="23"/>
        <end position="44"/>
    </location>
</feature>
<dbReference type="EMBL" id="CABT02000004">
    <property type="protein sequence ID" value="CCC07842.1"/>
    <property type="molecule type" value="Genomic_DNA"/>
</dbReference>
<feature type="compositionally biased region" description="Low complexity" evidence="1">
    <location>
        <begin position="111"/>
        <end position="124"/>
    </location>
</feature>
<organism evidence="2 3">
    <name type="scientific">Sordaria macrospora (strain ATCC MYA-333 / DSM 997 / K(L3346) / K-hell)</name>
    <dbReference type="NCBI Taxonomy" id="771870"/>
    <lineage>
        <taxon>Eukaryota</taxon>
        <taxon>Fungi</taxon>
        <taxon>Dikarya</taxon>
        <taxon>Ascomycota</taxon>
        <taxon>Pezizomycotina</taxon>
        <taxon>Sordariomycetes</taxon>
        <taxon>Sordariomycetidae</taxon>
        <taxon>Sordariales</taxon>
        <taxon>Sordariaceae</taxon>
        <taxon>Sordaria</taxon>
    </lineage>
</organism>
<feature type="compositionally biased region" description="Basic and acidic residues" evidence="1">
    <location>
        <begin position="296"/>
        <end position="315"/>
    </location>
</feature>
<feature type="compositionally biased region" description="Pro residues" evidence="1">
    <location>
        <begin position="62"/>
        <end position="74"/>
    </location>
</feature>
<feature type="compositionally biased region" description="Low complexity" evidence="1">
    <location>
        <begin position="264"/>
        <end position="286"/>
    </location>
</feature>
<feature type="region of interest" description="Disordered" evidence="1">
    <location>
        <begin position="1"/>
        <end position="168"/>
    </location>
</feature>
<accession>F7VQR0</accession>
<evidence type="ECO:0000313" key="2">
    <source>
        <dbReference type="EMBL" id="CCC07842.1"/>
    </source>
</evidence>
<proteinExistence type="predicted"/>
<dbReference type="Proteomes" id="UP000001881">
    <property type="component" value="Unassembled WGS sequence"/>
</dbReference>
<evidence type="ECO:0000256" key="1">
    <source>
        <dbReference type="SAM" id="MobiDB-lite"/>
    </source>
</evidence>
<feature type="compositionally biased region" description="Gly residues" evidence="1">
    <location>
        <begin position="213"/>
        <end position="228"/>
    </location>
</feature>
<dbReference type="VEuPathDB" id="FungiDB:SMAC_01407"/>
<evidence type="ECO:0000313" key="3">
    <source>
        <dbReference type="Proteomes" id="UP000001881"/>
    </source>
</evidence>
<keyword evidence="3" id="KW-1185">Reference proteome</keyword>
<feature type="compositionally biased region" description="Acidic residues" evidence="1">
    <location>
        <begin position="232"/>
        <end position="241"/>
    </location>
</feature>
<dbReference type="AlphaFoldDB" id="F7VQR0"/>
<comment type="caution">
    <text evidence="2">The sequence shown here is derived from an EMBL/GenBank/DDBJ whole genome shotgun (WGS) entry which is preliminary data.</text>
</comment>
<reference evidence="2 3" key="1">
    <citation type="journal article" date="2010" name="PLoS Genet.">
        <title>De novo assembly of a 40 Mb eukaryotic genome from short sequence reads: Sordaria macrospora, a model organism for fungal morphogenesis.</title>
        <authorList>
            <person name="Nowrousian M."/>
            <person name="Stajich J."/>
            <person name="Chu M."/>
            <person name="Engh I."/>
            <person name="Espagne E."/>
            <person name="Halliday K."/>
            <person name="Kamerewerd J."/>
            <person name="Kempken F."/>
            <person name="Knab B."/>
            <person name="Kuo H.C."/>
            <person name="Osiewacz H.D."/>
            <person name="Poeggeler S."/>
            <person name="Read N."/>
            <person name="Seiler S."/>
            <person name="Smith K."/>
            <person name="Zickler D."/>
            <person name="Kueck U."/>
            <person name="Freitag M."/>
        </authorList>
    </citation>
    <scope>NUCLEOTIDE SEQUENCE [LARGE SCALE GENOMIC DNA]</scope>
    <source>
        <strain evidence="3">ATCC MYA-333 / DSM 997 / K(L3346) / K-hell</strain>
        <tissue evidence="2">Mycelium</tissue>
    </source>
</reference>